<feature type="compositionally biased region" description="Basic residues" evidence="1">
    <location>
        <begin position="173"/>
        <end position="187"/>
    </location>
</feature>
<feature type="compositionally biased region" description="Basic and acidic residues" evidence="1">
    <location>
        <begin position="268"/>
        <end position="286"/>
    </location>
</feature>
<dbReference type="EnsemblPlants" id="OPUNC12G05120.1">
    <property type="protein sequence ID" value="OPUNC12G05120.1"/>
    <property type="gene ID" value="OPUNC12G05120"/>
</dbReference>
<protein>
    <submittedName>
        <fullName evidence="2">Uncharacterized protein</fullName>
    </submittedName>
</protein>
<sequence>MPVKPPLTKREEGVRTGLENEEEVEVWDGVGWRWTAARPSGSGTAALGDGEGGRSHRAREGAREDDGKLLDSGGGTRARGRRLTAAASSQRAAFGPGETYVPVYPTRRRRRQRWIGRPVAEVNRAASGGAQATGDRGGPGGWWRSRSLPKRPVAEADRVASGGGGARPSGGRLRWRCPGGRRQRRSSPGRLMVEAKAELVSCEGWLIEDHPFLARLPSTVPFAGLPRHPFPFLPAAPPNSIELALAQRWRSSQPWPSPPRPPPASHCRKGEGVEREGEGKGEERRWRPFSLPTASGVAPSLPATPPQCTSSHCPPSPLHPSVRERRDKEGDQATTNRQAFTGGSPAKR</sequence>
<evidence type="ECO:0000313" key="3">
    <source>
        <dbReference type="Proteomes" id="UP000026962"/>
    </source>
</evidence>
<evidence type="ECO:0000313" key="2">
    <source>
        <dbReference type="EnsemblPlants" id="OPUNC12G05120.1"/>
    </source>
</evidence>
<reference evidence="2" key="1">
    <citation type="submission" date="2015-04" db="UniProtKB">
        <authorList>
            <consortium name="EnsemblPlants"/>
        </authorList>
    </citation>
    <scope>IDENTIFICATION</scope>
</reference>
<keyword evidence="3" id="KW-1185">Reference proteome</keyword>
<dbReference type="Gramene" id="OPUNC12G05120.1">
    <property type="protein sequence ID" value="OPUNC12G05120.1"/>
    <property type="gene ID" value="OPUNC12G05120"/>
</dbReference>
<dbReference type="Proteomes" id="UP000026962">
    <property type="component" value="Chromosome 12"/>
</dbReference>
<feature type="compositionally biased region" description="Pro residues" evidence="1">
    <location>
        <begin position="255"/>
        <end position="264"/>
    </location>
</feature>
<reference evidence="2" key="2">
    <citation type="submission" date="2018-05" db="EMBL/GenBank/DDBJ databases">
        <title>OpunRS2 (Oryza punctata Reference Sequence Version 2).</title>
        <authorList>
            <person name="Zhang J."/>
            <person name="Kudrna D."/>
            <person name="Lee S."/>
            <person name="Talag J."/>
            <person name="Welchert J."/>
            <person name="Wing R.A."/>
        </authorList>
    </citation>
    <scope>NUCLEOTIDE SEQUENCE [LARGE SCALE GENOMIC DNA]</scope>
</reference>
<feature type="region of interest" description="Disordered" evidence="1">
    <location>
        <begin position="36"/>
        <end position="190"/>
    </location>
</feature>
<feature type="region of interest" description="Disordered" evidence="1">
    <location>
        <begin position="249"/>
        <end position="348"/>
    </location>
</feature>
<name>A0A0E0MKG6_ORYPU</name>
<feature type="region of interest" description="Disordered" evidence="1">
    <location>
        <begin position="1"/>
        <end position="22"/>
    </location>
</feature>
<organism evidence="2">
    <name type="scientific">Oryza punctata</name>
    <name type="common">Red rice</name>
    <dbReference type="NCBI Taxonomy" id="4537"/>
    <lineage>
        <taxon>Eukaryota</taxon>
        <taxon>Viridiplantae</taxon>
        <taxon>Streptophyta</taxon>
        <taxon>Embryophyta</taxon>
        <taxon>Tracheophyta</taxon>
        <taxon>Spermatophyta</taxon>
        <taxon>Magnoliopsida</taxon>
        <taxon>Liliopsida</taxon>
        <taxon>Poales</taxon>
        <taxon>Poaceae</taxon>
        <taxon>BOP clade</taxon>
        <taxon>Oryzoideae</taxon>
        <taxon>Oryzeae</taxon>
        <taxon>Oryzinae</taxon>
        <taxon>Oryza</taxon>
    </lineage>
</organism>
<accession>A0A0E0MKG6</accession>
<feature type="compositionally biased region" description="Basic and acidic residues" evidence="1">
    <location>
        <begin position="51"/>
        <end position="69"/>
    </location>
</feature>
<dbReference type="HOGENOM" id="CLU_797828_0_0_1"/>
<dbReference type="AlphaFoldDB" id="A0A0E0MKG6"/>
<proteinExistence type="predicted"/>
<evidence type="ECO:0000256" key="1">
    <source>
        <dbReference type="SAM" id="MobiDB-lite"/>
    </source>
</evidence>
<feature type="compositionally biased region" description="Polar residues" evidence="1">
    <location>
        <begin position="332"/>
        <end position="341"/>
    </location>
</feature>
<feature type="compositionally biased region" description="Basic and acidic residues" evidence="1">
    <location>
        <begin position="321"/>
        <end position="331"/>
    </location>
</feature>